<dbReference type="InterPro" id="IPR027359">
    <property type="entry name" value="Volt_channel_dom_sf"/>
</dbReference>
<protein>
    <recommendedName>
        <fullName evidence="14">Voltage-gated hydrogen channel 1</fullName>
    </recommendedName>
</protein>
<feature type="transmembrane region" description="Helical" evidence="11">
    <location>
        <begin position="35"/>
        <end position="54"/>
    </location>
</feature>
<organism evidence="12 13">
    <name type="scientific">Patella caerulea</name>
    <name type="common">Rayed Mediterranean limpet</name>
    <dbReference type="NCBI Taxonomy" id="87958"/>
    <lineage>
        <taxon>Eukaryota</taxon>
        <taxon>Metazoa</taxon>
        <taxon>Spiralia</taxon>
        <taxon>Lophotrochozoa</taxon>
        <taxon>Mollusca</taxon>
        <taxon>Gastropoda</taxon>
        <taxon>Patellogastropoda</taxon>
        <taxon>Patelloidea</taxon>
        <taxon>Patellidae</taxon>
        <taxon>Patella</taxon>
    </lineage>
</organism>
<keyword evidence="2" id="KW-0813">Transport</keyword>
<keyword evidence="3" id="KW-1003">Cell membrane</keyword>
<comment type="caution">
    <text evidence="12">The sequence shown here is derived from an EMBL/GenBank/DDBJ whole genome shotgun (WGS) entry which is preliminary data.</text>
</comment>
<evidence type="ECO:0000256" key="8">
    <source>
        <dbReference type="ARBA" id="ARBA00023136"/>
    </source>
</evidence>
<proteinExistence type="predicted"/>
<evidence type="ECO:0000256" key="3">
    <source>
        <dbReference type="ARBA" id="ARBA00022475"/>
    </source>
</evidence>
<dbReference type="PANTHER" id="PTHR46480">
    <property type="entry name" value="F20B24.22"/>
    <property type="match status" value="1"/>
</dbReference>
<comment type="subcellular location">
    <subcellularLocation>
        <location evidence="1">Cell membrane</location>
        <topology evidence="1">Multi-pass membrane protein</topology>
    </subcellularLocation>
</comment>
<gene>
    <name evidence="12" type="ORF">SNE40_002732</name>
</gene>
<feature type="region of interest" description="Disordered" evidence="10">
    <location>
        <begin position="125"/>
        <end position="178"/>
    </location>
</feature>
<dbReference type="Gene3D" id="1.20.120.350">
    <property type="entry name" value="Voltage-gated potassium channels. Chain C"/>
    <property type="match status" value="1"/>
</dbReference>
<keyword evidence="5" id="KW-0851">Voltage-gated channel</keyword>
<feature type="compositionally biased region" description="Basic and acidic residues" evidence="10">
    <location>
        <begin position="139"/>
        <end position="153"/>
    </location>
</feature>
<evidence type="ECO:0000313" key="13">
    <source>
        <dbReference type="Proteomes" id="UP001347796"/>
    </source>
</evidence>
<dbReference type="PANTHER" id="PTHR46480:SF1">
    <property type="entry name" value="VOLTAGE-GATED HYDROGEN CHANNEL 1"/>
    <property type="match status" value="1"/>
</dbReference>
<dbReference type="AlphaFoldDB" id="A0AAN8K951"/>
<evidence type="ECO:0000313" key="12">
    <source>
        <dbReference type="EMBL" id="KAK6190977.1"/>
    </source>
</evidence>
<dbReference type="Proteomes" id="UP001347796">
    <property type="component" value="Unassembled WGS sequence"/>
</dbReference>
<keyword evidence="6 11" id="KW-1133">Transmembrane helix</keyword>
<evidence type="ECO:0000256" key="7">
    <source>
        <dbReference type="ARBA" id="ARBA00023065"/>
    </source>
</evidence>
<evidence type="ECO:0000256" key="2">
    <source>
        <dbReference type="ARBA" id="ARBA00022448"/>
    </source>
</evidence>
<evidence type="ECO:0000256" key="6">
    <source>
        <dbReference type="ARBA" id="ARBA00022989"/>
    </source>
</evidence>
<sequence>MLASAKPSSEPPFVLPPHLHRRSGKSKCKRFRKRLSILLHTHVALILVCILAAMDSSCVIGQIICDILIMKEKLHEWEVLDYEKLSPILVKEIPRLNTSAYEPGKKNLKNFYEILSADHHFNPHGESASHRLQASHKPTSHEHSHLPKPEDHITPPPPDTKANHNSTSNKRRKKRSLHTVELHATGSHDEDHGILHELNHTFHLGSMVILSILLLETLLKTFAMGRKILMHKLEVFDAFVVTVSWCLDIAFWEGIWEHPGTEAATILIFILPWRVVRIVNSFVLVIQEKDNVQLKIIKQRLRLNFKKTKEIRDKLNTYRTESKQLQGLCRKHGASENEISACGPGGRRRRSSVMPALDTLASIALVGAIGNHPSLTLSDSSDEDDEPLKYDLSREVSLDHSIASFATATSIDSSPRKLSAVDSNGLDNPIFVDDERLKKLQALRTQSMPPELTRL</sequence>
<evidence type="ECO:0000256" key="4">
    <source>
        <dbReference type="ARBA" id="ARBA00022692"/>
    </source>
</evidence>
<reference evidence="12 13" key="1">
    <citation type="submission" date="2024-01" db="EMBL/GenBank/DDBJ databases">
        <title>The genome of the rayed Mediterranean limpet Patella caerulea (Linnaeus, 1758).</title>
        <authorList>
            <person name="Anh-Thu Weber A."/>
            <person name="Halstead-Nussloch G."/>
        </authorList>
    </citation>
    <scope>NUCLEOTIDE SEQUENCE [LARGE SCALE GENOMIC DNA]</scope>
    <source>
        <strain evidence="12">AATW-2023a</strain>
        <tissue evidence="12">Whole specimen</tissue>
    </source>
</reference>
<dbReference type="GO" id="GO:0030171">
    <property type="term" value="F:voltage-gated proton channel activity"/>
    <property type="evidence" value="ECO:0007669"/>
    <property type="project" value="InterPro"/>
</dbReference>
<keyword evidence="13" id="KW-1185">Reference proteome</keyword>
<accession>A0AAN8K951</accession>
<keyword evidence="7" id="KW-0406">Ion transport</keyword>
<name>A0AAN8K951_PATCE</name>
<evidence type="ECO:0000256" key="11">
    <source>
        <dbReference type="SAM" id="Phobius"/>
    </source>
</evidence>
<evidence type="ECO:0008006" key="14">
    <source>
        <dbReference type="Google" id="ProtNLM"/>
    </source>
</evidence>
<keyword evidence="4 11" id="KW-0812">Transmembrane</keyword>
<keyword evidence="9" id="KW-0407">Ion channel</keyword>
<evidence type="ECO:0000256" key="9">
    <source>
        <dbReference type="ARBA" id="ARBA00023303"/>
    </source>
</evidence>
<dbReference type="InterPro" id="IPR031846">
    <property type="entry name" value="Hvcn1"/>
</dbReference>
<evidence type="ECO:0000256" key="1">
    <source>
        <dbReference type="ARBA" id="ARBA00004651"/>
    </source>
</evidence>
<dbReference type="GO" id="GO:0005886">
    <property type="term" value="C:plasma membrane"/>
    <property type="evidence" value="ECO:0007669"/>
    <property type="project" value="UniProtKB-SubCell"/>
</dbReference>
<evidence type="ECO:0000256" key="10">
    <source>
        <dbReference type="SAM" id="MobiDB-lite"/>
    </source>
</evidence>
<evidence type="ECO:0000256" key="5">
    <source>
        <dbReference type="ARBA" id="ARBA00022882"/>
    </source>
</evidence>
<keyword evidence="8 11" id="KW-0472">Membrane</keyword>
<dbReference type="EMBL" id="JAZGQO010000002">
    <property type="protein sequence ID" value="KAK6190977.1"/>
    <property type="molecule type" value="Genomic_DNA"/>
</dbReference>
<dbReference type="GO" id="GO:0034702">
    <property type="term" value="C:monoatomic ion channel complex"/>
    <property type="evidence" value="ECO:0007669"/>
    <property type="project" value="UniProtKB-KW"/>
</dbReference>